<dbReference type="PANTHER" id="PTHR11804">
    <property type="entry name" value="PROTEASE M3 THIMET OLIGOPEPTIDASE-RELATED"/>
    <property type="match status" value="1"/>
</dbReference>
<keyword evidence="2 6" id="KW-0479">Metal-binding</keyword>
<comment type="similarity">
    <text evidence="6">Belongs to the peptidase M3 family.</text>
</comment>
<dbReference type="InterPro" id="IPR011977">
    <property type="entry name" value="Pept_M3B_clade3"/>
</dbReference>
<dbReference type="CDD" id="cd09610">
    <property type="entry name" value="M3B_PepF"/>
    <property type="match status" value="1"/>
</dbReference>
<evidence type="ECO:0000256" key="6">
    <source>
        <dbReference type="RuleBase" id="RU003435"/>
    </source>
</evidence>
<feature type="domain" description="Oligopeptidase F N-terminal" evidence="8">
    <location>
        <begin position="123"/>
        <end position="191"/>
    </location>
</feature>
<dbReference type="EMBL" id="JAPWGY010000002">
    <property type="protein sequence ID" value="MCZ4280862.1"/>
    <property type="molecule type" value="Genomic_DNA"/>
</dbReference>
<sequence>MTEAAHPKDVVDEKLGTLPAWNLADLYPGPDSAELRDDLSALEVKAVSFKKTYAGMLSQLTGDKLCTAIEEYEQLQEIMGKVMSYAYLVYAGDMSDPGIGKFFQSMQERITSISTHTLFFSLELNKLEDTALQEKIKDGRLSEYAPWIRDLRAQKDYQLSDDLEELLLEKRVSGRSAWVRLFDETMAALRFPFGNGDLGSAEILNKLSNRDPAVRQEAAQSLGKVLGQNQRLFAHITNTLAKDKETEDQWRGFARPVSSRNLANVVEDEVVEALVSSVTGAYGDLSHRYYKLKAKWFGVEQLPYWDRNAPLPDDDDTIIPWDKARDTVLTAYAGFSPELAAVGKRFFDNPWIDAPVRPGKAPGAFAHPVVPSAHPYLLVNYQGRTRDVMTLAHELGHGVHQILAGTQGLLKADTPLTLAETASVFGEMLTFQSLLKQQDDPNKRRIMLASKVEDMLNTVVRQISMHQFETRVHDERRKGELLPEQLGEIWMECQKEGLGSAIRFEEEYASYWSYIPHFVHSPFYVYAYAFGDCLVNSLYAVYQQSEAGFAEKYLEMLSAGGSKRHQELLAPFGLDASDPDFWKQGLKVVSGFIDQLEAMES</sequence>
<evidence type="ECO:0000259" key="8">
    <source>
        <dbReference type="Pfam" id="PF08439"/>
    </source>
</evidence>
<dbReference type="InterPro" id="IPR045090">
    <property type="entry name" value="Pept_M3A_M3B"/>
</dbReference>
<keyword evidence="5 6" id="KW-0482">Metalloprotease</keyword>
<dbReference type="Gene3D" id="1.10.1370.20">
    <property type="entry name" value="Oligoendopeptidase f, C-terminal domain"/>
    <property type="match status" value="1"/>
</dbReference>
<dbReference type="Gene3D" id="1.20.140.70">
    <property type="entry name" value="Oligopeptidase f, N-terminal domain"/>
    <property type="match status" value="1"/>
</dbReference>
<accession>A0ABT4LIF6</accession>
<keyword evidence="4 6" id="KW-0862">Zinc</keyword>
<evidence type="ECO:0000259" key="7">
    <source>
        <dbReference type="Pfam" id="PF01432"/>
    </source>
</evidence>
<protein>
    <submittedName>
        <fullName evidence="9">M3 family oligoendopeptidase</fullName>
    </submittedName>
</protein>
<dbReference type="InterPro" id="IPR013647">
    <property type="entry name" value="OligopepF_N_dom"/>
</dbReference>
<evidence type="ECO:0000313" key="9">
    <source>
        <dbReference type="EMBL" id="MCZ4280862.1"/>
    </source>
</evidence>
<evidence type="ECO:0000256" key="5">
    <source>
        <dbReference type="ARBA" id="ARBA00023049"/>
    </source>
</evidence>
<evidence type="ECO:0000256" key="3">
    <source>
        <dbReference type="ARBA" id="ARBA00022801"/>
    </source>
</evidence>
<keyword evidence="3 6" id="KW-0378">Hydrolase</keyword>
<evidence type="ECO:0000313" key="10">
    <source>
        <dbReference type="Proteomes" id="UP001069802"/>
    </source>
</evidence>
<name>A0ABT4LIF6_9PROT</name>
<feature type="domain" description="Peptidase M3A/M3B catalytic" evidence="7">
    <location>
        <begin position="344"/>
        <end position="586"/>
    </location>
</feature>
<gene>
    <name evidence="9" type="ORF">O4H49_08750</name>
</gene>
<organism evidence="9 10">
    <name type="scientific">Kiloniella laminariae</name>
    <dbReference type="NCBI Taxonomy" id="454162"/>
    <lineage>
        <taxon>Bacteria</taxon>
        <taxon>Pseudomonadati</taxon>
        <taxon>Pseudomonadota</taxon>
        <taxon>Alphaproteobacteria</taxon>
        <taxon>Rhodospirillales</taxon>
        <taxon>Kiloniellaceae</taxon>
        <taxon>Kiloniella</taxon>
    </lineage>
</organism>
<dbReference type="NCBIfam" id="TIGR02290">
    <property type="entry name" value="M3_fam_3"/>
    <property type="match status" value="1"/>
</dbReference>
<evidence type="ECO:0000256" key="4">
    <source>
        <dbReference type="ARBA" id="ARBA00022833"/>
    </source>
</evidence>
<dbReference type="RefSeq" id="WP_269423033.1">
    <property type="nucleotide sequence ID" value="NZ_JAPWGY010000002.1"/>
</dbReference>
<keyword evidence="1 6" id="KW-0645">Protease</keyword>
<reference evidence="9" key="1">
    <citation type="submission" date="2022-12" db="EMBL/GenBank/DDBJ databases">
        <title>Bacterial isolates from different developmental stages of Nematostella vectensis.</title>
        <authorList>
            <person name="Fraune S."/>
        </authorList>
    </citation>
    <scope>NUCLEOTIDE SEQUENCE</scope>
    <source>
        <strain evidence="9">G21630-S1</strain>
    </source>
</reference>
<dbReference type="Proteomes" id="UP001069802">
    <property type="component" value="Unassembled WGS sequence"/>
</dbReference>
<dbReference type="SUPFAM" id="SSF55486">
    <property type="entry name" value="Metalloproteases ('zincins'), catalytic domain"/>
    <property type="match status" value="1"/>
</dbReference>
<evidence type="ECO:0000256" key="2">
    <source>
        <dbReference type="ARBA" id="ARBA00022723"/>
    </source>
</evidence>
<proteinExistence type="inferred from homology"/>
<dbReference type="Pfam" id="PF08439">
    <property type="entry name" value="Peptidase_M3_N"/>
    <property type="match status" value="1"/>
</dbReference>
<comment type="cofactor">
    <cofactor evidence="6">
        <name>Zn(2+)</name>
        <dbReference type="ChEBI" id="CHEBI:29105"/>
    </cofactor>
    <text evidence="6">Binds 1 zinc ion.</text>
</comment>
<dbReference type="InterPro" id="IPR042088">
    <property type="entry name" value="OligoPept_F_C"/>
</dbReference>
<keyword evidence="10" id="KW-1185">Reference proteome</keyword>
<evidence type="ECO:0000256" key="1">
    <source>
        <dbReference type="ARBA" id="ARBA00022670"/>
    </source>
</evidence>
<dbReference type="PANTHER" id="PTHR11804:SF5">
    <property type="entry name" value="OLIGOENDOPEPTIDASE F"/>
    <property type="match status" value="1"/>
</dbReference>
<comment type="caution">
    <text evidence="9">The sequence shown here is derived from an EMBL/GenBank/DDBJ whole genome shotgun (WGS) entry which is preliminary data.</text>
</comment>
<dbReference type="InterPro" id="IPR001567">
    <property type="entry name" value="Pept_M3A_M3B_dom"/>
</dbReference>
<dbReference type="Pfam" id="PF01432">
    <property type="entry name" value="Peptidase_M3"/>
    <property type="match status" value="1"/>
</dbReference>